<dbReference type="AlphaFoldDB" id="A0AB34G1G2"/>
<dbReference type="Gene3D" id="2.40.50.140">
    <property type="entry name" value="Nucleic acid-binding proteins"/>
    <property type="match status" value="1"/>
</dbReference>
<dbReference type="SMART" id="SM00357">
    <property type="entry name" value="CSP"/>
    <property type="match status" value="1"/>
</dbReference>
<evidence type="ECO:0000313" key="6">
    <source>
        <dbReference type="Proteomes" id="UP001163105"/>
    </source>
</evidence>
<evidence type="ECO:0000313" key="5">
    <source>
        <dbReference type="EMBL" id="KAJ6444826.1"/>
    </source>
</evidence>
<dbReference type="InterPro" id="IPR002059">
    <property type="entry name" value="CSP_DNA-bd"/>
</dbReference>
<keyword evidence="3" id="KW-0378">Hydrolase</keyword>
<dbReference type="PANTHER" id="PTHR48081:SF7">
    <property type="entry name" value="ALPHA_BETA HYDROLASE FOLD-3 DOMAIN-CONTAINING PROTEIN"/>
    <property type="match status" value="1"/>
</dbReference>
<dbReference type="Pfam" id="PF00313">
    <property type="entry name" value="CSD"/>
    <property type="match status" value="1"/>
</dbReference>
<dbReference type="PROSITE" id="PS51857">
    <property type="entry name" value="CSD_2"/>
    <property type="match status" value="1"/>
</dbReference>
<evidence type="ECO:0000259" key="4">
    <source>
        <dbReference type="PROSITE" id="PS51857"/>
    </source>
</evidence>
<dbReference type="Pfam" id="PF07859">
    <property type="entry name" value="Abhydrolase_3"/>
    <property type="match status" value="1"/>
</dbReference>
<dbReference type="Proteomes" id="UP001163105">
    <property type="component" value="Unassembled WGS sequence"/>
</dbReference>
<dbReference type="GO" id="GO:0003676">
    <property type="term" value="F:nucleic acid binding"/>
    <property type="evidence" value="ECO:0007669"/>
    <property type="project" value="InterPro"/>
</dbReference>
<evidence type="ECO:0000256" key="1">
    <source>
        <dbReference type="ARBA" id="ARBA00004496"/>
    </source>
</evidence>
<dbReference type="InterPro" id="IPR012340">
    <property type="entry name" value="NA-bd_OB-fold"/>
</dbReference>
<protein>
    <submittedName>
        <fullName evidence="5">Alpha/beta-Hydrolase</fullName>
    </submittedName>
</protein>
<dbReference type="InterPro" id="IPR011129">
    <property type="entry name" value="CSD"/>
</dbReference>
<dbReference type="CDD" id="cd04458">
    <property type="entry name" value="CSP_CDS"/>
    <property type="match status" value="1"/>
</dbReference>
<keyword evidence="2" id="KW-0963">Cytoplasm</keyword>
<dbReference type="InterPro" id="IPR019844">
    <property type="entry name" value="CSD_CS"/>
</dbReference>
<reference evidence="5" key="1">
    <citation type="submission" date="2023-01" db="EMBL/GenBank/DDBJ databases">
        <title>The growth and conidiation of Purpureocillium lavendulum are regulated by nitrogen source and histone H3K14 acetylation.</title>
        <authorList>
            <person name="Tang P."/>
            <person name="Han J."/>
            <person name="Zhang C."/>
            <person name="Tang P."/>
            <person name="Qi F."/>
            <person name="Zhang K."/>
            <person name="Liang L."/>
        </authorList>
    </citation>
    <scope>NUCLEOTIDE SEQUENCE</scope>
    <source>
        <strain evidence="5">YMF1.00683</strain>
    </source>
</reference>
<accession>A0AB34G1G2</accession>
<dbReference type="InterPro" id="IPR050300">
    <property type="entry name" value="GDXG_lipolytic_enzyme"/>
</dbReference>
<dbReference type="SUPFAM" id="SSF50249">
    <property type="entry name" value="Nucleic acid-binding proteins"/>
    <property type="match status" value="1"/>
</dbReference>
<dbReference type="InterPro" id="IPR029058">
    <property type="entry name" value="AB_hydrolase_fold"/>
</dbReference>
<proteinExistence type="predicted"/>
<dbReference type="GO" id="GO:0005737">
    <property type="term" value="C:cytoplasm"/>
    <property type="evidence" value="ECO:0007669"/>
    <property type="project" value="UniProtKB-SubCell"/>
</dbReference>
<dbReference type="Gene3D" id="3.40.50.1820">
    <property type="entry name" value="alpha/beta hydrolase"/>
    <property type="match status" value="1"/>
</dbReference>
<comment type="caution">
    <text evidence="5">The sequence shown here is derived from an EMBL/GenBank/DDBJ whole genome shotgun (WGS) entry which is preliminary data.</text>
</comment>
<sequence>MADRQTGTVKWFNNEKGFGFITPQGGGDDLFVHFTAIEAEGFRELKEGQTVTFVAEQGQKGMQAAQLLIASKLARTEYLKGVCNASISAQQSATTKDRPVTGPIWVSRFSLPKAKRDNSRDLLLNLVDEANDTNAPYDRPDSDALHFEWVGFRRHADKNAPEPPLSETEKFQRLEAETTSELTILYIFGGLFTFNAPSTYRKLVRTLAQKSGAKALMVRQRLAPQNPFPAALLDVFQAYLALVSPPAGAPHKPVAPSSIVIAADSAGAALALALLQVLLRLKRRNAPLTFHGRDVTIEVPAGLTLLSPWGDLSNSLPSHDRNKEHDIFQFPPVENLPYLEKQFPTCEAWPAHAPRAHLYCHPGMFIHTLVSAATANDWSGSCPIWMAAGQEQTVDGARFVAQSAHGQGVPVTFYEYEGMPHTFPLVFRHAPQTRKLFDDWAEAIVAFGRRGQLPTGAFFVHARGLRVEPKDIARLVPFTADEVKELIQRKIPSYKVPAYHMREQSVL</sequence>
<evidence type="ECO:0000256" key="2">
    <source>
        <dbReference type="ARBA" id="ARBA00022490"/>
    </source>
</evidence>
<organism evidence="5 6">
    <name type="scientific">Purpureocillium lavendulum</name>
    <dbReference type="NCBI Taxonomy" id="1247861"/>
    <lineage>
        <taxon>Eukaryota</taxon>
        <taxon>Fungi</taxon>
        <taxon>Dikarya</taxon>
        <taxon>Ascomycota</taxon>
        <taxon>Pezizomycotina</taxon>
        <taxon>Sordariomycetes</taxon>
        <taxon>Hypocreomycetidae</taxon>
        <taxon>Hypocreales</taxon>
        <taxon>Ophiocordycipitaceae</taxon>
        <taxon>Purpureocillium</taxon>
    </lineage>
</organism>
<keyword evidence="6" id="KW-1185">Reference proteome</keyword>
<gene>
    <name evidence="5" type="ORF">O9K51_03226</name>
</gene>
<dbReference type="PROSITE" id="PS00352">
    <property type="entry name" value="CSD_1"/>
    <property type="match status" value="1"/>
</dbReference>
<dbReference type="EMBL" id="JAQHRD010000002">
    <property type="protein sequence ID" value="KAJ6444826.1"/>
    <property type="molecule type" value="Genomic_DNA"/>
</dbReference>
<dbReference type="GO" id="GO:0016787">
    <property type="term" value="F:hydrolase activity"/>
    <property type="evidence" value="ECO:0007669"/>
    <property type="project" value="UniProtKB-KW"/>
</dbReference>
<dbReference type="PRINTS" id="PR00050">
    <property type="entry name" value="COLDSHOCK"/>
</dbReference>
<name>A0AB34G1G2_9HYPO</name>
<dbReference type="InterPro" id="IPR013094">
    <property type="entry name" value="AB_hydrolase_3"/>
</dbReference>
<dbReference type="PANTHER" id="PTHR48081">
    <property type="entry name" value="AB HYDROLASE SUPERFAMILY PROTEIN C4A8.06C"/>
    <property type="match status" value="1"/>
</dbReference>
<evidence type="ECO:0000256" key="3">
    <source>
        <dbReference type="ARBA" id="ARBA00022801"/>
    </source>
</evidence>
<feature type="domain" description="CSD" evidence="4">
    <location>
        <begin position="4"/>
        <end position="69"/>
    </location>
</feature>
<comment type="subcellular location">
    <subcellularLocation>
        <location evidence="1">Cytoplasm</location>
    </subcellularLocation>
</comment>
<dbReference type="SUPFAM" id="SSF53474">
    <property type="entry name" value="alpha/beta-Hydrolases"/>
    <property type="match status" value="1"/>
</dbReference>
<dbReference type="FunFam" id="2.40.50.140:FF:000006">
    <property type="entry name" value="Cold shock protein CspC"/>
    <property type="match status" value="1"/>
</dbReference>